<evidence type="ECO:0000313" key="1">
    <source>
        <dbReference type="EMBL" id="KAK1868135.1"/>
    </source>
</evidence>
<reference evidence="1" key="1">
    <citation type="submission" date="2019-11" db="EMBL/GenBank/DDBJ databases">
        <title>Nori genome reveals adaptations in red seaweeds to the harsh intertidal environment.</title>
        <authorList>
            <person name="Wang D."/>
            <person name="Mao Y."/>
        </authorList>
    </citation>
    <scope>NUCLEOTIDE SEQUENCE</scope>
    <source>
        <tissue evidence="1">Gametophyte</tissue>
    </source>
</reference>
<dbReference type="EMBL" id="CM020620">
    <property type="protein sequence ID" value="KAK1868135.1"/>
    <property type="molecule type" value="Genomic_DNA"/>
</dbReference>
<comment type="caution">
    <text evidence="1">The sequence shown here is derived from an EMBL/GenBank/DDBJ whole genome shotgun (WGS) entry which is preliminary data.</text>
</comment>
<sequence length="258" mass="27231">MSGAGVSAASVAAALRFHPDLAETSAELVPVSRLLPAAARGKAKGHMARDTLSPSVPTAKLASVGDMAVAVMACKPLRHVLSVYFHKLNMNKEGLRPALATKWKNDNNYTDSELGTSAIGAAMNTLYRRAGINDMFVPASAVGSKAHVVGCMRVCSLVSLCVRSFMDEVESASEEGVPTFADKSLSRSSWAAELELTASFWPKSDAVHHEVRLIDGGDDGRAVLAFPVGDNPVSRLDGDMGAADDDAFDDMDGFESDT</sequence>
<gene>
    <name evidence="1" type="ORF">I4F81_010630</name>
</gene>
<keyword evidence="2" id="KW-1185">Reference proteome</keyword>
<evidence type="ECO:0000313" key="2">
    <source>
        <dbReference type="Proteomes" id="UP000798662"/>
    </source>
</evidence>
<dbReference type="Proteomes" id="UP000798662">
    <property type="component" value="Chromosome 3"/>
</dbReference>
<organism evidence="1 2">
    <name type="scientific">Pyropia yezoensis</name>
    <name type="common">Susabi-nori</name>
    <name type="synonym">Porphyra yezoensis</name>
    <dbReference type="NCBI Taxonomy" id="2788"/>
    <lineage>
        <taxon>Eukaryota</taxon>
        <taxon>Rhodophyta</taxon>
        <taxon>Bangiophyceae</taxon>
        <taxon>Bangiales</taxon>
        <taxon>Bangiaceae</taxon>
        <taxon>Pyropia</taxon>
    </lineage>
</organism>
<proteinExistence type="predicted"/>
<protein>
    <submittedName>
        <fullName evidence="1">Uncharacterized protein</fullName>
    </submittedName>
</protein>
<name>A0ACC3CDH8_PYRYE</name>
<accession>A0ACC3CDH8</accession>